<sequence length="399" mass="45021">MKPNPGGMLQISDIMGRDAVVAYLQSTLEQQSILLVAERRTGKTHVLEKFKATAPENWVVIKRDIGAIRSAQEFVQYVMADLYPHLETKTNFRNWLQGLGEQIGGAQIGPVKLPNFAGKQWKQILSDAVAHLHDNQAIDRVVFLWDELPWMLEIIAKNNPQEAMELLDVLRALRQQHASKLRMVFTGSLGLHHIVRRLKAQGYNNTPVNDMLAIEVEPLSLTDATSLVQRLLADNGLSVTSTAVYEETAKTLDCIPFYIHHVVSALLKNPASKTQPLDMIAAHAVIDHGIHSSDNPWDLQHYEERTQDYYQTQRAECLALLDAVASHVTPLPMADAIRRAKAARPLVEQQQWIELSRLLERDHYFTRNATGEVSFKFTVVKRWWVWHRGLTLQAAGGAA</sequence>
<proteinExistence type="predicted"/>
<evidence type="ECO:0000313" key="3">
    <source>
        <dbReference type="Proteomes" id="UP000824366"/>
    </source>
</evidence>
<dbReference type="InterPro" id="IPR049945">
    <property type="entry name" value="AAA_22"/>
</dbReference>
<organism evidence="2 3">
    <name type="scientific">Rhodoferax lithotrophicus</name>
    <dbReference type="NCBI Taxonomy" id="2798804"/>
    <lineage>
        <taxon>Bacteria</taxon>
        <taxon>Pseudomonadati</taxon>
        <taxon>Pseudomonadota</taxon>
        <taxon>Betaproteobacteria</taxon>
        <taxon>Burkholderiales</taxon>
        <taxon>Comamonadaceae</taxon>
        <taxon>Rhodoferax</taxon>
    </lineage>
</organism>
<name>A0ABM7MT93_9BURK</name>
<protein>
    <recommendedName>
        <fullName evidence="1">ORC1/DEAH AAA+ ATPase domain-containing protein</fullName>
    </recommendedName>
</protein>
<dbReference type="PANTHER" id="PTHR34301:SF8">
    <property type="entry name" value="ATPASE DOMAIN-CONTAINING PROTEIN"/>
    <property type="match status" value="1"/>
</dbReference>
<reference evidence="2 3" key="1">
    <citation type="journal article" date="2021" name="Microbiol. Spectr.">
        <title>A Single Bacterium Capable of Oxidation and Reduction of Iron at Circumneutral pH.</title>
        <authorList>
            <person name="Kato S."/>
            <person name="Ohkuma M."/>
        </authorList>
    </citation>
    <scope>NUCLEOTIDE SEQUENCE [LARGE SCALE GENOMIC DNA]</scope>
    <source>
        <strain evidence="2 3">MIZ03</strain>
    </source>
</reference>
<accession>A0ABM7MT93</accession>
<dbReference type="SUPFAM" id="SSF52540">
    <property type="entry name" value="P-loop containing nucleoside triphosphate hydrolases"/>
    <property type="match status" value="1"/>
</dbReference>
<dbReference type="PANTHER" id="PTHR34301">
    <property type="entry name" value="DNA-BINDING PROTEIN-RELATED"/>
    <property type="match status" value="1"/>
</dbReference>
<feature type="domain" description="ORC1/DEAH AAA+ ATPase" evidence="1">
    <location>
        <begin position="29"/>
        <end position="194"/>
    </location>
</feature>
<evidence type="ECO:0000313" key="2">
    <source>
        <dbReference type="EMBL" id="BCO29602.1"/>
    </source>
</evidence>
<dbReference type="InterPro" id="IPR027417">
    <property type="entry name" value="P-loop_NTPase"/>
</dbReference>
<keyword evidence="3" id="KW-1185">Reference proteome</keyword>
<dbReference type="Pfam" id="PF13401">
    <property type="entry name" value="AAA_22"/>
    <property type="match status" value="1"/>
</dbReference>
<evidence type="ECO:0000259" key="1">
    <source>
        <dbReference type="Pfam" id="PF13401"/>
    </source>
</evidence>
<dbReference type="EMBL" id="AP024238">
    <property type="protein sequence ID" value="BCO29602.1"/>
    <property type="molecule type" value="Genomic_DNA"/>
</dbReference>
<dbReference type="RefSeq" id="WP_223905781.1">
    <property type="nucleotide sequence ID" value="NZ_AP024238.1"/>
</dbReference>
<dbReference type="Proteomes" id="UP000824366">
    <property type="component" value="Chromosome"/>
</dbReference>
<dbReference type="Gene3D" id="3.40.50.300">
    <property type="entry name" value="P-loop containing nucleotide triphosphate hydrolases"/>
    <property type="match status" value="1"/>
</dbReference>
<gene>
    <name evidence="2" type="ORF">MIZ03_4525</name>
</gene>